<reference evidence="2 3" key="1">
    <citation type="journal article" date="2018" name="IMA Fungus">
        <title>IMA Genome-F 9: Draft genome sequence of Annulohypoxylon stygium, Aspergillus mulundensis, Berkeleyomyces basicola (syn. Thielaviopsis basicola), Ceratocystis smalleyi, two Cercospora beticola strains, Coleophoma cylindrospora, Fusarium fracticaudum, Phialophora cf. hyalina, and Morchella septimelata.</title>
        <authorList>
            <person name="Wingfield B.D."/>
            <person name="Bills G.F."/>
            <person name="Dong Y."/>
            <person name="Huang W."/>
            <person name="Nel W.J."/>
            <person name="Swalarsk-Parry B.S."/>
            <person name="Vaghefi N."/>
            <person name="Wilken P.M."/>
            <person name="An Z."/>
            <person name="de Beer Z.W."/>
            <person name="De Vos L."/>
            <person name="Chen L."/>
            <person name="Duong T.A."/>
            <person name="Gao Y."/>
            <person name="Hammerbacher A."/>
            <person name="Kikkert J.R."/>
            <person name="Li Y."/>
            <person name="Li H."/>
            <person name="Li K."/>
            <person name="Li Q."/>
            <person name="Liu X."/>
            <person name="Ma X."/>
            <person name="Naidoo K."/>
            <person name="Pethybridge S.J."/>
            <person name="Sun J."/>
            <person name="Steenkamp E.T."/>
            <person name="van der Nest M.A."/>
            <person name="van Wyk S."/>
            <person name="Wingfield M.J."/>
            <person name="Xiong C."/>
            <person name="Yue Q."/>
            <person name="Zhang X."/>
        </authorList>
    </citation>
    <scope>NUCLEOTIDE SEQUENCE [LARGE SCALE GENOMIC DNA]</scope>
    <source>
        <strain evidence="2 3">DSM 5745</strain>
    </source>
</reference>
<name>A0A3D8R4L6_9EURO</name>
<comment type="caution">
    <text evidence="2">The sequence shown here is derived from an EMBL/GenBank/DDBJ whole genome shotgun (WGS) entry which is preliminary data.</text>
</comment>
<accession>A0A3D8R4L6</accession>
<dbReference type="GeneID" id="38119038"/>
<proteinExistence type="predicted"/>
<feature type="region of interest" description="Disordered" evidence="1">
    <location>
        <begin position="1"/>
        <end position="50"/>
    </location>
</feature>
<dbReference type="RefSeq" id="XP_026600697.1">
    <property type="nucleotide sequence ID" value="XM_026750684.1"/>
</dbReference>
<evidence type="ECO:0000256" key="1">
    <source>
        <dbReference type="SAM" id="MobiDB-lite"/>
    </source>
</evidence>
<feature type="compositionally biased region" description="Low complexity" evidence="1">
    <location>
        <begin position="18"/>
        <end position="35"/>
    </location>
</feature>
<gene>
    <name evidence="2" type="ORF">DSM5745_08668</name>
</gene>
<keyword evidence="3" id="KW-1185">Reference proteome</keyword>
<sequence>MDSQTTIATQPGTASPETITITTMPSRSSSTSTLSDVPMLSRSPTPPSEVHVGLNAAIEEGAVESKGDEVESKENEMEYEKGKELELWWASTKATDGPEHWALFVRRRGTNSCIHYEMGNGYPPDTYEPWRQENMRFDSWGYRAREFITYMSEEDEKQMQVEVTWVWNGRCQKYVVDILQRLEDIDMVPEGTAAKYRARVQPFGLFEGPVGPVRPATFRAWEKMFGKEEAKLKLKQYQGWIL</sequence>
<dbReference type="Proteomes" id="UP000256690">
    <property type="component" value="Unassembled WGS sequence"/>
</dbReference>
<dbReference type="OrthoDB" id="5296964at2759"/>
<evidence type="ECO:0000313" key="3">
    <source>
        <dbReference type="Proteomes" id="UP000256690"/>
    </source>
</evidence>
<dbReference type="EMBL" id="PVWQ01000011">
    <property type="protein sequence ID" value="RDW68908.1"/>
    <property type="molecule type" value="Genomic_DNA"/>
</dbReference>
<organism evidence="2 3">
    <name type="scientific">Aspergillus mulundensis</name>
    <dbReference type="NCBI Taxonomy" id="1810919"/>
    <lineage>
        <taxon>Eukaryota</taxon>
        <taxon>Fungi</taxon>
        <taxon>Dikarya</taxon>
        <taxon>Ascomycota</taxon>
        <taxon>Pezizomycotina</taxon>
        <taxon>Eurotiomycetes</taxon>
        <taxon>Eurotiomycetidae</taxon>
        <taxon>Eurotiales</taxon>
        <taxon>Aspergillaceae</taxon>
        <taxon>Aspergillus</taxon>
        <taxon>Aspergillus subgen. Nidulantes</taxon>
    </lineage>
</organism>
<evidence type="ECO:0000313" key="2">
    <source>
        <dbReference type="EMBL" id="RDW68908.1"/>
    </source>
</evidence>
<dbReference type="AlphaFoldDB" id="A0A3D8R4L6"/>
<protein>
    <submittedName>
        <fullName evidence="2">Uncharacterized protein</fullName>
    </submittedName>
</protein>
<dbReference type="STRING" id="1810919.A0A3D8R4L6"/>
<feature type="compositionally biased region" description="Polar residues" evidence="1">
    <location>
        <begin position="1"/>
        <end position="17"/>
    </location>
</feature>